<proteinExistence type="predicted"/>
<feature type="domain" description="Peptidase S1" evidence="8">
    <location>
        <begin position="313"/>
        <end position="560"/>
    </location>
</feature>
<gene>
    <name evidence="9" type="ORF">X975_18652</name>
</gene>
<dbReference type="PROSITE" id="PS00135">
    <property type="entry name" value="TRYPSIN_SER"/>
    <property type="match status" value="1"/>
</dbReference>
<dbReference type="GO" id="GO:0005615">
    <property type="term" value="C:extracellular space"/>
    <property type="evidence" value="ECO:0007669"/>
    <property type="project" value="TreeGrafter"/>
</dbReference>
<dbReference type="PROSITE" id="PS50240">
    <property type="entry name" value="TRYPSIN_DOM"/>
    <property type="match status" value="1"/>
</dbReference>
<dbReference type="CDD" id="cd00190">
    <property type="entry name" value="Tryp_SPc"/>
    <property type="match status" value="1"/>
</dbReference>
<dbReference type="InterPro" id="IPR043504">
    <property type="entry name" value="Peptidase_S1_PA_chymotrypsin"/>
</dbReference>
<keyword evidence="4" id="KW-0378">Hydrolase</keyword>
<evidence type="ECO:0000313" key="10">
    <source>
        <dbReference type="Proteomes" id="UP000054359"/>
    </source>
</evidence>
<evidence type="ECO:0000256" key="3">
    <source>
        <dbReference type="ARBA" id="ARBA00022670"/>
    </source>
</evidence>
<dbReference type="InterPro" id="IPR001254">
    <property type="entry name" value="Trypsin_dom"/>
</dbReference>
<sequence>MEAKPDSQIIRKPYIVSSERITTKHSTTTKKPISNNERVWKTYPTSSDQRNRNTKDDLSTPISVDKANQDSWRISFDSKPEDKWTKTSEDKSSPPEIRFPTTKSTWNRTSDQSFKQTTYSWRKPVNSNKEDKPDSEISRKPYTGTSERTKKHSSAEPWTENLKFWNSNRNRKTTTMPKQESKSTTAYPKSVTDITTHYAGITKSLASTRASNIGVREALVAAEKKKTVGWHRGTSTATKKWIASRNSSTQRSVSKKASSTTPLPNVNIQLCGLRNVDQGTNRRVRKNLPNSNNDAAIVNNNISGRSREPFQRIVGGKEAKPFSWPWVAALYKVTEQGGNRFLSAGSLINGHFVLTAAHVFTSDDLRSSSYVVMLGTHTAKEAVAEYMVTSVIRHPEYQQRYYYNDIALLRLDRPVSFNDYVMPICLPSPTAPLLRDEDLVGKNVTVMGWGDDSYGGVTSRVLKEATVPIVSRRSCNDSYVRVASNRFPKGITENMLCAGSPNGGKDACQGDSGGPLTSMENGRYTQVGIVSFGYKCGDKEFPGVYTKVAPYLSWIAQNTVQDNFYHGYGDYHKR</sequence>
<evidence type="ECO:0000256" key="4">
    <source>
        <dbReference type="ARBA" id="ARBA00022801"/>
    </source>
</evidence>
<feature type="region of interest" description="Disordered" evidence="7">
    <location>
        <begin position="241"/>
        <end position="261"/>
    </location>
</feature>
<dbReference type="FunFam" id="2.40.10.10:FF:000006">
    <property type="entry name" value="Serine proteinase stubble"/>
    <property type="match status" value="1"/>
</dbReference>
<feature type="region of interest" description="Disordered" evidence="7">
    <location>
        <begin position="1"/>
        <end position="188"/>
    </location>
</feature>
<dbReference type="AlphaFoldDB" id="A0A087TXK9"/>
<accession>A0A087TXK9</accession>
<dbReference type="InterPro" id="IPR001314">
    <property type="entry name" value="Peptidase_S1A"/>
</dbReference>
<feature type="compositionally biased region" description="Polar residues" evidence="7">
    <location>
        <begin position="164"/>
        <end position="188"/>
    </location>
</feature>
<dbReference type="OrthoDB" id="6428296at2759"/>
<evidence type="ECO:0000256" key="7">
    <source>
        <dbReference type="SAM" id="MobiDB-lite"/>
    </source>
</evidence>
<feature type="compositionally biased region" description="Basic and acidic residues" evidence="7">
    <location>
        <begin position="128"/>
        <end position="139"/>
    </location>
</feature>
<dbReference type="EMBL" id="KK117215">
    <property type="protein sequence ID" value="KFM69848.1"/>
    <property type="molecule type" value="Genomic_DNA"/>
</dbReference>
<dbReference type="GO" id="GO:0006508">
    <property type="term" value="P:proteolysis"/>
    <property type="evidence" value="ECO:0007669"/>
    <property type="project" value="UniProtKB-KW"/>
</dbReference>
<dbReference type="SMART" id="SM00020">
    <property type="entry name" value="Tryp_SPc"/>
    <property type="match status" value="1"/>
</dbReference>
<dbReference type="PRINTS" id="PR00722">
    <property type="entry name" value="CHYMOTRYPSIN"/>
</dbReference>
<organism evidence="9 10">
    <name type="scientific">Stegodyphus mimosarum</name>
    <name type="common">African social velvet spider</name>
    <dbReference type="NCBI Taxonomy" id="407821"/>
    <lineage>
        <taxon>Eukaryota</taxon>
        <taxon>Metazoa</taxon>
        <taxon>Ecdysozoa</taxon>
        <taxon>Arthropoda</taxon>
        <taxon>Chelicerata</taxon>
        <taxon>Arachnida</taxon>
        <taxon>Araneae</taxon>
        <taxon>Araneomorphae</taxon>
        <taxon>Entelegynae</taxon>
        <taxon>Eresoidea</taxon>
        <taxon>Eresidae</taxon>
        <taxon>Stegodyphus</taxon>
    </lineage>
</organism>
<name>A0A087TXK9_STEMI</name>
<dbReference type="OMA" id="RCIRIDE"/>
<keyword evidence="6" id="KW-1015">Disulfide bond</keyword>
<dbReference type="Gene3D" id="2.40.10.10">
    <property type="entry name" value="Trypsin-like serine proteases"/>
    <property type="match status" value="1"/>
</dbReference>
<evidence type="ECO:0000256" key="2">
    <source>
        <dbReference type="ARBA" id="ARBA00022525"/>
    </source>
</evidence>
<comment type="subcellular location">
    <subcellularLocation>
        <location evidence="1">Secreted</location>
    </subcellularLocation>
</comment>
<dbReference type="PANTHER" id="PTHR24264">
    <property type="entry name" value="TRYPSIN-RELATED"/>
    <property type="match status" value="1"/>
</dbReference>
<evidence type="ECO:0000256" key="6">
    <source>
        <dbReference type="ARBA" id="ARBA00023157"/>
    </source>
</evidence>
<dbReference type="STRING" id="407821.A0A087TXK9"/>
<feature type="compositionally biased region" description="Polar residues" evidence="7">
    <location>
        <begin position="101"/>
        <end position="120"/>
    </location>
</feature>
<feature type="non-terminal residue" evidence="9">
    <location>
        <position position="574"/>
    </location>
</feature>
<reference evidence="9 10" key="1">
    <citation type="submission" date="2013-11" db="EMBL/GenBank/DDBJ databases">
        <title>Genome sequencing of Stegodyphus mimosarum.</title>
        <authorList>
            <person name="Bechsgaard J."/>
        </authorList>
    </citation>
    <scope>NUCLEOTIDE SEQUENCE [LARGE SCALE GENOMIC DNA]</scope>
</reference>
<evidence type="ECO:0000259" key="8">
    <source>
        <dbReference type="PROSITE" id="PS50240"/>
    </source>
</evidence>
<dbReference type="InterPro" id="IPR033116">
    <property type="entry name" value="TRYPSIN_SER"/>
</dbReference>
<keyword evidence="2" id="KW-0964">Secreted</keyword>
<dbReference type="SUPFAM" id="SSF50494">
    <property type="entry name" value="Trypsin-like serine proteases"/>
    <property type="match status" value="1"/>
</dbReference>
<evidence type="ECO:0000313" key="9">
    <source>
        <dbReference type="EMBL" id="KFM69848.1"/>
    </source>
</evidence>
<keyword evidence="5" id="KW-0720">Serine protease</keyword>
<feature type="compositionally biased region" description="Basic and acidic residues" evidence="7">
    <location>
        <begin position="49"/>
        <end position="58"/>
    </location>
</feature>
<dbReference type="Pfam" id="PF00089">
    <property type="entry name" value="Trypsin"/>
    <property type="match status" value="1"/>
</dbReference>
<feature type="compositionally biased region" description="Polar residues" evidence="7">
    <location>
        <begin position="24"/>
        <end position="48"/>
    </location>
</feature>
<protein>
    <submittedName>
        <fullName evidence="9">Clotting factor B</fullName>
    </submittedName>
</protein>
<keyword evidence="3" id="KW-0645">Protease</keyword>
<evidence type="ECO:0000256" key="1">
    <source>
        <dbReference type="ARBA" id="ARBA00004613"/>
    </source>
</evidence>
<keyword evidence="10" id="KW-1185">Reference proteome</keyword>
<dbReference type="InterPro" id="IPR009003">
    <property type="entry name" value="Peptidase_S1_PA"/>
</dbReference>
<dbReference type="Proteomes" id="UP000054359">
    <property type="component" value="Unassembled WGS sequence"/>
</dbReference>
<dbReference type="InterPro" id="IPR050127">
    <property type="entry name" value="Serine_Proteases_S1"/>
</dbReference>
<feature type="compositionally biased region" description="Basic and acidic residues" evidence="7">
    <location>
        <begin position="76"/>
        <end position="93"/>
    </location>
</feature>
<dbReference type="PANTHER" id="PTHR24264:SF65">
    <property type="entry name" value="SRCR DOMAIN-CONTAINING PROTEIN"/>
    <property type="match status" value="1"/>
</dbReference>
<evidence type="ECO:0000256" key="5">
    <source>
        <dbReference type="ARBA" id="ARBA00022825"/>
    </source>
</evidence>
<dbReference type="GO" id="GO:0004252">
    <property type="term" value="F:serine-type endopeptidase activity"/>
    <property type="evidence" value="ECO:0007669"/>
    <property type="project" value="InterPro"/>
</dbReference>